<evidence type="ECO:0000313" key="1">
    <source>
        <dbReference type="EMBL" id="QIN82789.1"/>
    </source>
</evidence>
<evidence type="ECO:0000313" key="2">
    <source>
        <dbReference type="Proteomes" id="UP000501452"/>
    </source>
</evidence>
<protein>
    <submittedName>
        <fullName evidence="1">Uncharacterized protein</fullName>
    </submittedName>
</protein>
<keyword evidence="2" id="KW-1185">Reference proteome</keyword>
<proteinExistence type="predicted"/>
<accession>A0A6G8Q8L4</accession>
<dbReference type="KEGG" id="rub:GBA63_09100"/>
<name>A0A6G8Q8L4_9ACTN</name>
<reference evidence="1 2" key="1">
    <citation type="submission" date="2019-10" db="EMBL/GenBank/DDBJ databases">
        <title>Rubrobacter sp nov SCSIO 52090 isolated from a deep-sea sediment in the South China Sea.</title>
        <authorList>
            <person name="Chen R.W."/>
        </authorList>
    </citation>
    <scope>NUCLEOTIDE SEQUENCE [LARGE SCALE GENOMIC DNA]</scope>
    <source>
        <strain evidence="1 2">SCSIO 52909</strain>
    </source>
</reference>
<dbReference type="EMBL" id="CP045119">
    <property type="protein sequence ID" value="QIN82789.1"/>
    <property type="molecule type" value="Genomic_DNA"/>
</dbReference>
<dbReference type="Proteomes" id="UP000501452">
    <property type="component" value="Chromosome"/>
</dbReference>
<dbReference type="AlphaFoldDB" id="A0A6G8Q8L4"/>
<sequence>MAVNCTGNPEITRVTNNTRRAITVKAVGSVHQPRSNEPFRVNRTLKRGKTVAFESGYAANSNTLTRQYIYDNEVGRNEGARVYTSVGGFVDRC</sequence>
<organism evidence="1 2">
    <name type="scientific">Rubrobacter tropicus</name>
    <dbReference type="NCBI Taxonomy" id="2653851"/>
    <lineage>
        <taxon>Bacteria</taxon>
        <taxon>Bacillati</taxon>
        <taxon>Actinomycetota</taxon>
        <taxon>Rubrobacteria</taxon>
        <taxon>Rubrobacterales</taxon>
        <taxon>Rubrobacteraceae</taxon>
        <taxon>Rubrobacter</taxon>
    </lineage>
</organism>
<gene>
    <name evidence="1" type="ORF">GBA63_09100</name>
</gene>